<accession>A0ABU5TAZ3</accession>
<comment type="caution">
    <text evidence="1">The sequence shown here is derived from an EMBL/GenBank/DDBJ whole genome shotgun (WGS) entry which is preliminary data.</text>
</comment>
<name>A0ABU5TAZ3_9MICC</name>
<reference evidence="1 2" key="1">
    <citation type="submission" date="2023-12" db="EMBL/GenBank/DDBJ databases">
        <title>Sinomonas terricola sp. nov, isolated from litchi orchard soil in Guangdong, PR China.</title>
        <authorList>
            <person name="Jiaxin W."/>
            <person name="Yang Z."/>
            <person name="Honghui Z."/>
        </authorList>
    </citation>
    <scope>NUCLEOTIDE SEQUENCE [LARGE SCALE GENOMIC DNA]</scope>
    <source>
        <strain evidence="1 2">JGH33</strain>
    </source>
</reference>
<keyword evidence="2" id="KW-1185">Reference proteome</keyword>
<gene>
    <name evidence="1" type="ORF">SPF06_19175</name>
</gene>
<sequence length="175" mass="18914">MLGLVGERRGGIVGERDRGQSASIRGFQGVHSVGGVAADRDRDEDLAGLKLMDLVGQLACHGCQLMHCGTNEPERIGQELGHREAFAQSDDMHPRCGGHERDDCRPLERIDSGEGACEILLVKIDHGGEKVLRAGVPLRLVEPSDHVRLVAEVFAAQPNQRWVSGQTQAAGESHQ</sequence>
<evidence type="ECO:0000313" key="2">
    <source>
        <dbReference type="Proteomes" id="UP001304769"/>
    </source>
</evidence>
<organism evidence="1 2">
    <name type="scientific">Sinomonas terricola</name>
    <dbReference type="NCBI Taxonomy" id="3110330"/>
    <lineage>
        <taxon>Bacteria</taxon>
        <taxon>Bacillati</taxon>
        <taxon>Actinomycetota</taxon>
        <taxon>Actinomycetes</taxon>
        <taxon>Micrococcales</taxon>
        <taxon>Micrococcaceae</taxon>
        <taxon>Sinomonas</taxon>
    </lineage>
</organism>
<dbReference type="Proteomes" id="UP001304769">
    <property type="component" value="Unassembled WGS sequence"/>
</dbReference>
<dbReference type="EMBL" id="JAYGGQ010000018">
    <property type="protein sequence ID" value="MEA5456849.1"/>
    <property type="molecule type" value="Genomic_DNA"/>
</dbReference>
<proteinExistence type="predicted"/>
<evidence type="ECO:0000313" key="1">
    <source>
        <dbReference type="EMBL" id="MEA5456849.1"/>
    </source>
</evidence>
<protein>
    <submittedName>
        <fullName evidence="1">Uncharacterized protein</fullName>
    </submittedName>
</protein>